<sequence length="125" mass="14024">MMQSARQADAQRQRVLAIPGGTEVILFTSSQYRRGADDFPDIQTVLTDLFPGDMTPKPPQVSQEVYEMYYKPMEGRKGFMATLVMIQPKSRGTVTLNATNPSNQPLIDPRFLSQAEDVKRTVRGT</sequence>
<protein>
    <submittedName>
        <fullName evidence="1">Uncharacterized protein</fullName>
    </submittedName>
</protein>
<evidence type="ECO:0000313" key="2">
    <source>
        <dbReference type="Proteomes" id="UP000821865"/>
    </source>
</evidence>
<reference evidence="1" key="1">
    <citation type="submission" date="2020-05" db="EMBL/GenBank/DDBJ databases">
        <title>Large-scale comparative analyses of tick genomes elucidate their genetic diversity and vector capacities.</title>
        <authorList>
            <person name="Jia N."/>
            <person name="Wang J."/>
            <person name="Shi W."/>
            <person name="Du L."/>
            <person name="Sun Y."/>
            <person name="Zhan W."/>
            <person name="Jiang J."/>
            <person name="Wang Q."/>
            <person name="Zhang B."/>
            <person name="Ji P."/>
            <person name="Sakyi L.B."/>
            <person name="Cui X."/>
            <person name="Yuan T."/>
            <person name="Jiang B."/>
            <person name="Yang W."/>
            <person name="Lam T.T.-Y."/>
            <person name="Chang Q."/>
            <person name="Ding S."/>
            <person name="Wang X."/>
            <person name="Zhu J."/>
            <person name="Ruan X."/>
            <person name="Zhao L."/>
            <person name="Wei J."/>
            <person name="Que T."/>
            <person name="Du C."/>
            <person name="Cheng J."/>
            <person name="Dai P."/>
            <person name="Han X."/>
            <person name="Huang E."/>
            <person name="Gao Y."/>
            <person name="Liu J."/>
            <person name="Shao H."/>
            <person name="Ye R."/>
            <person name="Li L."/>
            <person name="Wei W."/>
            <person name="Wang X."/>
            <person name="Wang C."/>
            <person name="Yang T."/>
            <person name="Huo Q."/>
            <person name="Li W."/>
            <person name="Guo W."/>
            <person name="Chen H."/>
            <person name="Zhou L."/>
            <person name="Ni X."/>
            <person name="Tian J."/>
            <person name="Zhou Y."/>
            <person name="Sheng Y."/>
            <person name="Liu T."/>
            <person name="Pan Y."/>
            <person name="Xia L."/>
            <person name="Li J."/>
            <person name="Zhao F."/>
            <person name="Cao W."/>
        </authorList>
    </citation>
    <scope>NUCLEOTIDE SEQUENCE</scope>
    <source>
        <strain evidence="1">Dsil-2018</strain>
    </source>
</reference>
<organism evidence="1 2">
    <name type="scientific">Dermacentor silvarum</name>
    <name type="common">Tick</name>
    <dbReference type="NCBI Taxonomy" id="543639"/>
    <lineage>
        <taxon>Eukaryota</taxon>
        <taxon>Metazoa</taxon>
        <taxon>Ecdysozoa</taxon>
        <taxon>Arthropoda</taxon>
        <taxon>Chelicerata</taxon>
        <taxon>Arachnida</taxon>
        <taxon>Acari</taxon>
        <taxon>Parasitiformes</taxon>
        <taxon>Ixodida</taxon>
        <taxon>Ixodoidea</taxon>
        <taxon>Ixodidae</taxon>
        <taxon>Rhipicephalinae</taxon>
        <taxon>Dermacentor</taxon>
    </lineage>
</organism>
<evidence type="ECO:0000313" key="1">
    <source>
        <dbReference type="EMBL" id="KAH7949018.1"/>
    </source>
</evidence>
<keyword evidence="2" id="KW-1185">Reference proteome</keyword>
<dbReference type="Proteomes" id="UP000821865">
    <property type="component" value="Chromosome 5"/>
</dbReference>
<accession>A0ACB8CPP3</accession>
<proteinExistence type="predicted"/>
<dbReference type="EMBL" id="CM023474">
    <property type="protein sequence ID" value="KAH7949018.1"/>
    <property type="molecule type" value="Genomic_DNA"/>
</dbReference>
<name>A0ACB8CPP3_DERSI</name>
<gene>
    <name evidence="1" type="ORF">HPB49_004190</name>
</gene>
<comment type="caution">
    <text evidence="1">The sequence shown here is derived from an EMBL/GenBank/DDBJ whole genome shotgun (WGS) entry which is preliminary data.</text>
</comment>